<feature type="region of interest" description="Disordered" evidence="1">
    <location>
        <begin position="129"/>
        <end position="182"/>
    </location>
</feature>
<feature type="region of interest" description="Disordered" evidence="1">
    <location>
        <begin position="243"/>
        <end position="265"/>
    </location>
</feature>
<keyword evidence="3" id="KW-1185">Reference proteome</keyword>
<evidence type="ECO:0000313" key="3">
    <source>
        <dbReference type="Proteomes" id="UP000250235"/>
    </source>
</evidence>
<dbReference type="EMBL" id="KV017788">
    <property type="protein sequence ID" value="KZV17893.1"/>
    <property type="molecule type" value="Genomic_DNA"/>
</dbReference>
<proteinExistence type="predicted"/>
<evidence type="ECO:0000313" key="2">
    <source>
        <dbReference type="EMBL" id="KZV17893.1"/>
    </source>
</evidence>
<evidence type="ECO:0000256" key="1">
    <source>
        <dbReference type="SAM" id="MobiDB-lite"/>
    </source>
</evidence>
<protein>
    <submittedName>
        <fullName evidence="2">U-box domain-containing protein 18-like</fullName>
    </submittedName>
</protein>
<reference evidence="2 3" key="1">
    <citation type="journal article" date="2015" name="Proc. Natl. Acad. Sci. U.S.A.">
        <title>The resurrection genome of Boea hygrometrica: A blueprint for survival of dehydration.</title>
        <authorList>
            <person name="Xiao L."/>
            <person name="Yang G."/>
            <person name="Zhang L."/>
            <person name="Yang X."/>
            <person name="Zhao S."/>
            <person name="Ji Z."/>
            <person name="Zhou Q."/>
            <person name="Hu M."/>
            <person name="Wang Y."/>
            <person name="Chen M."/>
            <person name="Xu Y."/>
            <person name="Jin H."/>
            <person name="Xiao X."/>
            <person name="Hu G."/>
            <person name="Bao F."/>
            <person name="Hu Y."/>
            <person name="Wan P."/>
            <person name="Li L."/>
            <person name="Deng X."/>
            <person name="Kuang T."/>
            <person name="Xiang C."/>
            <person name="Zhu J.K."/>
            <person name="Oliver M.J."/>
            <person name="He Y."/>
        </authorList>
    </citation>
    <scope>NUCLEOTIDE SEQUENCE [LARGE SCALE GENOMIC DNA]</scope>
    <source>
        <strain evidence="3">cv. XS01</strain>
    </source>
</reference>
<name>A0A2Z7A8B8_9LAMI</name>
<dbReference type="AlphaFoldDB" id="A0A2Z7A8B8"/>
<gene>
    <name evidence="2" type="ORF">F511_42916</name>
</gene>
<feature type="compositionally biased region" description="Polar residues" evidence="1">
    <location>
        <begin position="144"/>
        <end position="167"/>
    </location>
</feature>
<organism evidence="2 3">
    <name type="scientific">Dorcoceras hygrometricum</name>
    <dbReference type="NCBI Taxonomy" id="472368"/>
    <lineage>
        <taxon>Eukaryota</taxon>
        <taxon>Viridiplantae</taxon>
        <taxon>Streptophyta</taxon>
        <taxon>Embryophyta</taxon>
        <taxon>Tracheophyta</taxon>
        <taxon>Spermatophyta</taxon>
        <taxon>Magnoliopsida</taxon>
        <taxon>eudicotyledons</taxon>
        <taxon>Gunneridae</taxon>
        <taxon>Pentapetalae</taxon>
        <taxon>asterids</taxon>
        <taxon>lamiids</taxon>
        <taxon>Lamiales</taxon>
        <taxon>Gesneriaceae</taxon>
        <taxon>Didymocarpoideae</taxon>
        <taxon>Trichosporeae</taxon>
        <taxon>Loxocarpinae</taxon>
        <taxon>Dorcoceras</taxon>
    </lineage>
</organism>
<accession>A0A2Z7A8B8</accession>
<feature type="compositionally biased region" description="Basic and acidic residues" evidence="1">
    <location>
        <begin position="129"/>
        <end position="142"/>
    </location>
</feature>
<dbReference type="Proteomes" id="UP000250235">
    <property type="component" value="Unassembled WGS sequence"/>
</dbReference>
<sequence length="265" mass="28721">MVKRLATSIHDPLDITDSACKNQLVMVSVQYGPFKTYIPIRSTTIGKSRVSGDPITMHTSWRSNSDIASVTRSTSASKLNDLRTHLESANLEESSDDDAQNRGQADDQHALDMPITNADIRDVAQAGPDHVKAGGERMHIDEPNITNDSTTSGNPKTGDQDNPSRTQGEQHEPPTSYIPGLRWNKNHPPELVIGNPTAPVRTQVFGAAADLDPAPEAQRKISKFCTGNGAGSDQFHDEIGTSTVGGCRSPNPVHDWNHDSFVSLH</sequence>